<dbReference type="InterPro" id="IPR037066">
    <property type="entry name" value="Plug_dom_sf"/>
</dbReference>
<proteinExistence type="inferred from homology"/>
<accession>A0A5C7WMA8</accession>
<evidence type="ECO:0000256" key="3">
    <source>
        <dbReference type="ARBA" id="ARBA00022448"/>
    </source>
</evidence>
<evidence type="ECO:0000313" key="15">
    <source>
        <dbReference type="EMBL" id="TXI37854.1"/>
    </source>
</evidence>
<gene>
    <name evidence="15" type="ORF">E6Q51_02425</name>
</gene>
<keyword evidence="6 12" id="KW-0812">Transmembrane</keyword>
<dbReference type="GO" id="GO:0044718">
    <property type="term" value="P:siderophore transmembrane transport"/>
    <property type="evidence" value="ECO:0007669"/>
    <property type="project" value="TreeGrafter"/>
</dbReference>
<reference evidence="15 16" key="1">
    <citation type="submission" date="2018-09" db="EMBL/GenBank/DDBJ databases">
        <title>Metagenome Assembled Genomes from an Advanced Water Purification Facility.</title>
        <authorList>
            <person name="Stamps B.W."/>
            <person name="Spear J.R."/>
        </authorList>
    </citation>
    <scope>NUCLEOTIDE SEQUENCE [LARGE SCALE GENOMIC DNA]</scope>
    <source>
        <strain evidence="15">Bin_42_2</strain>
    </source>
</reference>
<keyword evidence="5" id="KW-0406">Ion transport</keyword>
<dbReference type="Gene3D" id="2.40.170.20">
    <property type="entry name" value="TonB-dependent receptor, beta-barrel domain"/>
    <property type="match status" value="2"/>
</dbReference>
<dbReference type="Proteomes" id="UP000321374">
    <property type="component" value="Unassembled WGS sequence"/>
</dbReference>
<comment type="similarity">
    <text evidence="2 12 13">Belongs to the TonB-dependent receptor family.</text>
</comment>
<dbReference type="InterPro" id="IPR011662">
    <property type="entry name" value="Secretin/TonB_short_N"/>
</dbReference>
<dbReference type="Gene3D" id="3.55.50.30">
    <property type="match status" value="1"/>
</dbReference>
<dbReference type="InterPro" id="IPR036942">
    <property type="entry name" value="Beta-barrel_TonB_sf"/>
</dbReference>
<evidence type="ECO:0000256" key="9">
    <source>
        <dbReference type="ARBA" id="ARBA00023136"/>
    </source>
</evidence>
<dbReference type="Pfam" id="PF00593">
    <property type="entry name" value="TonB_dep_Rec_b-barrel"/>
    <property type="match status" value="1"/>
</dbReference>
<keyword evidence="10 15" id="KW-0675">Receptor</keyword>
<organism evidence="15 16">
    <name type="scientific">Methylophilus methylotrophus</name>
    <name type="common">Bacterium W3A1</name>
    <dbReference type="NCBI Taxonomy" id="17"/>
    <lineage>
        <taxon>Bacteria</taxon>
        <taxon>Pseudomonadati</taxon>
        <taxon>Pseudomonadota</taxon>
        <taxon>Betaproteobacteria</taxon>
        <taxon>Nitrosomonadales</taxon>
        <taxon>Methylophilaceae</taxon>
        <taxon>Methylophilus</taxon>
    </lineage>
</organism>
<evidence type="ECO:0000256" key="7">
    <source>
        <dbReference type="ARBA" id="ARBA00023004"/>
    </source>
</evidence>
<dbReference type="PROSITE" id="PS52016">
    <property type="entry name" value="TONB_DEPENDENT_REC_3"/>
    <property type="match status" value="1"/>
</dbReference>
<evidence type="ECO:0000256" key="4">
    <source>
        <dbReference type="ARBA" id="ARBA00022452"/>
    </source>
</evidence>
<evidence type="ECO:0000256" key="8">
    <source>
        <dbReference type="ARBA" id="ARBA00023077"/>
    </source>
</evidence>
<dbReference type="PANTHER" id="PTHR30069">
    <property type="entry name" value="TONB-DEPENDENT OUTER MEMBRANE RECEPTOR"/>
    <property type="match status" value="1"/>
</dbReference>
<dbReference type="SUPFAM" id="SSF56935">
    <property type="entry name" value="Porins"/>
    <property type="match status" value="1"/>
</dbReference>
<dbReference type="GO" id="GO:0009279">
    <property type="term" value="C:cell outer membrane"/>
    <property type="evidence" value="ECO:0007669"/>
    <property type="project" value="UniProtKB-SubCell"/>
</dbReference>
<comment type="subcellular location">
    <subcellularLocation>
        <location evidence="1 12">Cell outer membrane</location>
        <topology evidence="1 12">Multi-pass membrane protein</topology>
    </subcellularLocation>
</comment>
<evidence type="ECO:0000313" key="16">
    <source>
        <dbReference type="Proteomes" id="UP000321374"/>
    </source>
</evidence>
<evidence type="ECO:0000256" key="5">
    <source>
        <dbReference type="ARBA" id="ARBA00022496"/>
    </source>
</evidence>
<comment type="caution">
    <text evidence="15">The sequence shown here is derived from an EMBL/GenBank/DDBJ whole genome shotgun (WGS) entry which is preliminary data.</text>
</comment>
<dbReference type="Pfam" id="PF07660">
    <property type="entry name" value="STN"/>
    <property type="match status" value="1"/>
</dbReference>
<evidence type="ECO:0000256" key="10">
    <source>
        <dbReference type="ARBA" id="ARBA00023170"/>
    </source>
</evidence>
<dbReference type="GO" id="GO:0015344">
    <property type="term" value="F:siderophore uptake transmembrane transporter activity"/>
    <property type="evidence" value="ECO:0007669"/>
    <property type="project" value="TreeGrafter"/>
</dbReference>
<evidence type="ECO:0000256" key="2">
    <source>
        <dbReference type="ARBA" id="ARBA00009810"/>
    </source>
</evidence>
<evidence type="ECO:0000256" key="1">
    <source>
        <dbReference type="ARBA" id="ARBA00004571"/>
    </source>
</evidence>
<protein>
    <submittedName>
        <fullName evidence="15">TonB-dependent receptor</fullName>
    </submittedName>
</protein>
<evidence type="ECO:0000256" key="11">
    <source>
        <dbReference type="ARBA" id="ARBA00023237"/>
    </source>
</evidence>
<keyword evidence="5" id="KW-0410">Iron transport</keyword>
<dbReference type="EMBL" id="SSGG01000041">
    <property type="protein sequence ID" value="TXI37854.1"/>
    <property type="molecule type" value="Genomic_DNA"/>
</dbReference>
<evidence type="ECO:0000256" key="6">
    <source>
        <dbReference type="ARBA" id="ARBA00022692"/>
    </source>
</evidence>
<dbReference type="SMART" id="SM00965">
    <property type="entry name" value="STN"/>
    <property type="match status" value="1"/>
</dbReference>
<dbReference type="InterPro" id="IPR000531">
    <property type="entry name" value="Beta-barrel_TonB"/>
</dbReference>
<keyword evidence="8 13" id="KW-0798">TonB box</keyword>
<dbReference type="PANTHER" id="PTHR30069:SF39">
    <property type="entry name" value="BLL6183 PROTEIN"/>
    <property type="match status" value="1"/>
</dbReference>
<keyword evidence="4 12" id="KW-1134">Transmembrane beta strand</keyword>
<evidence type="ECO:0000259" key="14">
    <source>
        <dbReference type="SMART" id="SM00965"/>
    </source>
</evidence>
<evidence type="ECO:0000256" key="13">
    <source>
        <dbReference type="RuleBase" id="RU003357"/>
    </source>
</evidence>
<sequence>MLCAINLGIASAEPLKTEIPANINIQSQPLGNALKQFATQTGKNIIFDKTLVNGKTAPPVKGNFGEMDALKRVLENSGLEAVQEDGTIVIRMARPAVQKKAENLELEKVEVRAKRFYEIGPLPGLGLTKEQIPGNVQSISAKEIKEAHSLSVTDLMNRKLQSVNVNDYQGNPFQMDVTYRGFTAGPQIGTPQGLSVFFDGIRVNEAFGDVVNWDMIPMNALSSVDVFPGTNPIFGLNTLGGAFTVKTKDGFNNEGLDAEVLTGSFGRKQLQVEGGWNNGTVALFGAGNFFLEDGWRKNSPSKVNQFFGKASYRGDKLDLNLSTLIVGTDLTGNGLLPSEEYARDRNSVFTSPDTTENRLQQFQLSSSYFVSNNFTVTGQIYRRNSKRHQVGADVMRDYSDELTAKRLPDPSEVFTCLYRTSDSANAYGPGSQANRYGIPDYLVVPIAYVNTGSTQDGSNVDFDNSAFGQNANNETLNLNDYTNLINAELPQEFVTAYRYLFEQNKNFREFNGYTRGNTPPDISGQYDPGFFNQRTFSAGNAPFFTPSNSGGIMYQGAQDYFFSTDPDTNAVIKNYVFVLAPINSTDCAPGADIASLDRYDPDTFQPILVDGFGLNQPGVVEGTPTALITDNQIDQMTDGVSVQLNWNLEHHKFMVGASIDSANAEYRNEQRLGFLDSNRNGYLDPSQAHPQFAGAFVPYANNDFEGTNITKSIYFNETWTPNEKWSFSASGRYNQTRTKNKIAARSGFLNLGIGEIIAEPDRYNICGDTNGDGTVSMEDCAGIPLGYRPLNLNRVLDPAETEKFSYFSFNPSLGATWQATENLNVFANWSKGSRTPSVIELGCAFDKTPVYSGGDGGDRNDPKNYTPKSLYENRQCTLPTTLSGDPYLPQVRATTYDLGMRGNLPGLLGTERLEWNVGAYQTDLKDDIYFVAVGNGQGFFDSIGNTRRRGLEAGLSGKKDKWRFGVNYGLTDATFEGNFRLISIDNSSSVDINDGFGQAINVEKGSRMPGIALHNLNATISYEITPKWQVGFSTVIHSESFVRGNENNKHQKGVVRLRQIAAGSGLPGVIVDPNTGQEFLPLPPTNNPGKVPGYATFNFQTSYRFNKEWTATMQVINLFDKEYFTAGRLGSNPFSPSIFGAIGPSGYNHNSGDWQSTNFIAPSAPRGIWFSLNWHFVPD</sequence>
<feature type="domain" description="Secretin/TonB short N-terminal" evidence="14">
    <location>
        <begin position="43"/>
        <end position="93"/>
    </location>
</feature>
<dbReference type="InterPro" id="IPR039426">
    <property type="entry name" value="TonB-dep_rcpt-like"/>
</dbReference>
<name>A0A5C7WMA8_METME</name>
<dbReference type="AlphaFoldDB" id="A0A5C7WMA8"/>
<keyword evidence="7" id="KW-0408">Iron</keyword>
<keyword evidence="11 12" id="KW-0998">Cell outer membrane</keyword>
<dbReference type="Gene3D" id="2.170.130.10">
    <property type="entry name" value="TonB-dependent receptor, plug domain"/>
    <property type="match status" value="1"/>
</dbReference>
<evidence type="ECO:0000256" key="12">
    <source>
        <dbReference type="PROSITE-ProRule" id="PRU01360"/>
    </source>
</evidence>
<dbReference type="InterPro" id="IPR012910">
    <property type="entry name" value="Plug_dom"/>
</dbReference>
<keyword evidence="3 12" id="KW-0813">Transport</keyword>
<keyword evidence="9 12" id="KW-0472">Membrane</keyword>
<dbReference type="Pfam" id="PF07715">
    <property type="entry name" value="Plug"/>
    <property type="match status" value="1"/>
</dbReference>